<gene>
    <name evidence="3" type="ORF">S03H2_31639</name>
</gene>
<evidence type="ECO:0000256" key="2">
    <source>
        <dbReference type="ARBA" id="ARBA00022679"/>
    </source>
</evidence>
<dbReference type="EMBL" id="BARU01019197">
    <property type="protein sequence ID" value="GAH49885.1"/>
    <property type="molecule type" value="Genomic_DNA"/>
</dbReference>
<evidence type="ECO:0000256" key="1">
    <source>
        <dbReference type="ARBA" id="ARBA00022676"/>
    </source>
</evidence>
<dbReference type="GO" id="GO:0016020">
    <property type="term" value="C:membrane"/>
    <property type="evidence" value="ECO:0007669"/>
    <property type="project" value="InterPro"/>
</dbReference>
<dbReference type="InterPro" id="IPR002516">
    <property type="entry name" value="Glyco_trans_11"/>
</dbReference>
<reference evidence="3" key="1">
    <citation type="journal article" date="2014" name="Front. Microbiol.">
        <title>High frequency of phylogenetically diverse reductive dehalogenase-homologous genes in deep subseafloor sedimentary metagenomes.</title>
        <authorList>
            <person name="Kawai M."/>
            <person name="Futagami T."/>
            <person name="Toyoda A."/>
            <person name="Takaki Y."/>
            <person name="Nishi S."/>
            <person name="Hori S."/>
            <person name="Arai W."/>
            <person name="Tsubouchi T."/>
            <person name="Morono Y."/>
            <person name="Uchiyama I."/>
            <person name="Ito T."/>
            <person name="Fujiyama A."/>
            <person name="Inagaki F."/>
            <person name="Takami H."/>
        </authorList>
    </citation>
    <scope>NUCLEOTIDE SEQUENCE</scope>
    <source>
        <strain evidence="3">Expedition CK06-06</strain>
    </source>
</reference>
<evidence type="ECO:0000313" key="3">
    <source>
        <dbReference type="EMBL" id="GAH49885.1"/>
    </source>
</evidence>
<name>X1GYE8_9ZZZZ</name>
<accession>X1GYE8</accession>
<dbReference type="PANTHER" id="PTHR11927">
    <property type="entry name" value="GALACTOSIDE 2-L-FUCOSYLTRANSFERASE"/>
    <property type="match status" value="1"/>
</dbReference>
<dbReference type="PANTHER" id="PTHR11927:SF9">
    <property type="entry name" value="L-FUCOSYLTRANSFERASE"/>
    <property type="match status" value="1"/>
</dbReference>
<dbReference type="GO" id="GO:0008107">
    <property type="term" value="F:galactoside 2-alpha-L-fucosyltransferase activity"/>
    <property type="evidence" value="ECO:0007669"/>
    <property type="project" value="InterPro"/>
</dbReference>
<feature type="non-terminal residue" evidence="3">
    <location>
        <position position="1"/>
    </location>
</feature>
<protein>
    <recommendedName>
        <fullName evidence="4">Alpha-1,2-fucosyltransferase</fullName>
    </recommendedName>
</protein>
<keyword evidence="2" id="KW-0808">Transferase</keyword>
<dbReference type="AlphaFoldDB" id="X1GYE8"/>
<keyword evidence="1" id="KW-0328">Glycosyltransferase</keyword>
<proteinExistence type="predicted"/>
<sequence length="218" mass="25533">TFLSKLIGMDYTLVKQKTSGKQKNLYYDESILKRRGNIYLVGSWQCEEYFKAIRDILVKDFGIKHEPDKRNKSMLEKIENSNSVCIHVRRGDYISDKKTSKVHGTCSLEYYHNAVKIIEKKVRNPEFFVFSDDSQWIKANLKLRHPITYVNINNPEKGYEDLRLMSNCKHFIIANSSFSWWGAWLSNNPDKIICAPKKWFVSVDEGDIVPKSWIRVEG</sequence>
<dbReference type="CDD" id="cd11301">
    <property type="entry name" value="Fut1_Fut2_like"/>
    <property type="match status" value="1"/>
</dbReference>
<organism evidence="3">
    <name type="scientific">marine sediment metagenome</name>
    <dbReference type="NCBI Taxonomy" id="412755"/>
    <lineage>
        <taxon>unclassified sequences</taxon>
        <taxon>metagenomes</taxon>
        <taxon>ecological metagenomes</taxon>
    </lineage>
</organism>
<dbReference type="Pfam" id="PF01531">
    <property type="entry name" value="Glyco_transf_11"/>
    <property type="match status" value="1"/>
</dbReference>
<comment type="caution">
    <text evidence="3">The sequence shown here is derived from an EMBL/GenBank/DDBJ whole genome shotgun (WGS) entry which is preliminary data.</text>
</comment>
<evidence type="ECO:0008006" key="4">
    <source>
        <dbReference type="Google" id="ProtNLM"/>
    </source>
</evidence>
<dbReference type="Gene3D" id="3.40.50.11350">
    <property type="match status" value="1"/>
</dbReference>
<dbReference type="GO" id="GO:0005975">
    <property type="term" value="P:carbohydrate metabolic process"/>
    <property type="evidence" value="ECO:0007669"/>
    <property type="project" value="InterPro"/>
</dbReference>